<dbReference type="PROSITE" id="PS50931">
    <property type="entry name" value="HTH_LYSR"/>
    <property type="match status" value="1"/>
</dbReference>
<evidence type="ECO:0000259" key="5">
    <source>
        <dbReference type="PROSITE" id="PS50931"/>
    </source>
</evidence>
<dbReference type="InterPro" id="IPR036388">
    <property type="entry name" value="WH-like_DNA-bd_sf"/>
</dbReference>
<dbReference type="SUPFAM" id="SSF46785">
    <property type="entry name" value="Winged helix' DNA-binding domain"/>
    <property type="match status" value="1"/>
</dbReference>
<dbReference type="Pfam" id="PF00126">
    <property type="entry name" value="HTH_1"/>
    <property type="match status" value="1"/>
</dbReference>
<evidence type="ECO:0000256" key="1">
    <source>
        <dbReference type="ARBA" id="ARBA00009437"/>
    </source>
</evidence>
<dbReference type="Proteomes" id="UP000321405">
    <property type="component" value="Unassembled WGS sequence"/>
</dbReference>
<dbReference type="Gene3D" id="3.40.190.10">
    <property type="entry name" value="Periplasmic binding protein-like II"/>
    <property type="match status" value="2"/>
</dbReference>
<evidence type="ECO:0000256" key="3">
    <source>
        <dbReference type="ARBA" id="ARBA00023125"/>
    </source>
</evidence>
<dbReference type="InterPro" id="IPR036390">
    <property type="entry name" value="WH_DNA-bd_sf"/>
</dbReference>
<dbReference type="Gene3D" id="1.10.10.10">
    <property type="entry name" value="Winged helix-like DNA-binding domain superfamily/Winged helix DNA-binding domain"/>
    <property type="match status" value="1"/>
</dbReference>
<proteinExistence type="inferred from homology"/>
<evidence type="ECO:0000256" key="2">
    <source>
        <dbReference type="ARBA" id="ARBA00023015"/>
    </source>
</evidence>
<dbReference type="FunFam" id="1.10.10.10:FF:000001">
    <property type="entry name" value="LysR family transcriptional regulator"/>
    <property type="match status" value="1"/>
</dbReference>
<evidence type="ECO:0000256" key="4">
    <source>
        <dbReference type="ARBA" id="ARBA00023163"/>
    </source>
</evidence>
<dbReference type="PRINTS" id="PR00039">
    <property type="entry name" value="HTHLYSR"/>
</dbReference>
<dbReference type="InterPro" id="IPR000847">
    <property type="entry name" value="LysR_HTH_N"/>
</dbReference>
<keyword evidence="3" id="KW-0238">DNA-binding</keyword>
<keyword evidence="7" id="KW-1185">Reference proteome</keyword>
<dbReference type="AlphaFoldDB" id="A0A511BN46"/>
<organism evidence="6 7">
    <name type="scientific">Swaminathania salitolerans</name>
    <dbReference type="NCBI Taxonomy" id="182838"/>
    <lineage>
        <taxon>Bacteria</taxon>
        <taxon>Pseudomonadati</taxon>
        <taxon>Pseudomonadota</taxon>
        <taxon>Alphaproteobacteria</taxon>
        <taxon>Acetobacterales</taxon>
        <taxon>Acetobacteraceae</taxon>
        <taxon>Swaminathania</taxon>
    </lineage>
</organism>
<gene>
    <name evidence="6" type="ORF">SSA02_09300</name>
</gene>
<keyword evidence="2" id="KW-0805">Transcription regulation</keyword>
<dbReference type="GO" id="GO:0032993">
    <property type="term" value="C:protein-DNA complex"/>
    <property type="evidence" value="ECO:0007669"/>
    <property type="project" value="TreeGrafter"/>
</dbReference>
<accession>A0A511BN46</accession>
<name>A0A511BN46_9PROT</name>
<comment type="similarity">
    <text evidence="1">Belongs to the LysR transcriptional regulatory family.</text>
</comment>
<dbReference type="PANTHER" id="PTHR30346:SF30">
    <property type="entry name" value="SMALL NEUTRAL PROTEASE REGULATORY PROTEIN"/>
    <property type="match status" value="1"/>
</dbReference>
<dbReference type="SUPFAM" id="SSF53850">
    <property type="entry name" value="Periplasmic binding protein-like II"/>
    <property type="match status" value="1"/>
</dbReference>
<keyword evidence="4" id="KW-0804">Transcription</keyword>
<dbReference type="Pfam" id="PF03466">
    <property type="entry name" value="LysR_substrate"/>
    <property type="match status" value="1"/>
</dbReference>
<dbReference type="PANTHER" id="PTHR30346">
    <property type="entry name" value="TRANSCRIPTIONAL DUAL REGULATOR HCAR-RELATED"/>
    <property type="match status" value="1"/>
</dbReference>
<sequence length="308" mass="33260">MHMAMDLRHLRYLVAIADQGSFTRAAEALRMAQPPLSQQIARLESDLGVRLFKRSRAGAIPTEAGAQLIERARTILALSEEFRAFAQGLATGNEGSLRLGMAGSLTLLPLIPRAIHAFRQARPGVRVTLEESNTPVLCRALQNGQLDIAIVRPPVPDPNVIVRPLMDEPSMIVLPFSHPLSGQDGIHLRDIAEDQLILFERHLGPGYYDTIIAACLIEGFSPLLGQAAPQIAATVPMVATGMGVAIVPAYLRQIRTEGVTFHPILGTVPRASIAMAMANRAPNGILRGFADILRGLCMDAAPGRQVRD</sequence>
<evidence type="ECO:0000313" key="6">
    <source>
        <dbReference type="EMBL" id="GEL01767.1"/>
    </source>
</evidence>
<dbReference type="EMBL" id="BJVC01000002">
    <property type="protein sequence ID" value="GEL01767.1"/>
    <property type="molecule type" value="Genomic_DNA"/>
</dbReference>
<reference evidence="6 7" key="1">
    <citation type="submission" date="2019-07" db="EMBL/GenBank/DDBJ databases">
        <title>Whole genome shotgun sequence of Swaminathania salitolerans NBRC 104436.</title>
        <authorList>
            <person name="Hosoyama A."/>
            <person name="Uohara A."/>
            <person name="Ohji S."/>
            <person name="Ichikawa N."/>
        </authorList>
    </citation>
    <scope>NUCLEOTIDE SEQUENCE [LARGE SCALE GENOMIC DNA]</scope>
    <source>
        <strain evidence="6 7">NBRC 104436</strain>
    </source>
</reference>
<dbReference type="InterPro" id="IPR005119">
    <property type="entry name" value="LysR_subst-bd"/>
</dbReference>
<dbReference type="GO" id="GO:0003700">
    <property type="term" value="F:DNA-binding transcription factor activity"/>
    <property type="evidence" value="ECO:0007669"/>
    <property type="project" value="InterPro"/>
</dbReference>
<feature type="domain" description="HTH lysR-type" evidence="5">
    <location>
        <begin position="5"/>
        <end position="62"/>
    </location>
</feature>
<protein>
    <submittedName>
        <fullName evidence="6">LysR family transcriptional regulator</fullName>
    </submittedName>
</protein>
<comment type="caution">
    <text evidence="6">The sequence shown here is derived from an EMBL/GenBank/DDBJ whole genome shotgun (WGS) entry which is preliminary data.</text>
</comment>
<evidence type="ECO:0000313" key="7">
    <source>
        <dbReference type="Proteomes" id="UP000321405"/>
    </source>
</evidence>
<dbReference type="GO" id="GO:0003677">
    <property type="term" value="F:DNA binding"/>
    <property type="evidence" value="ECO:0007669"/>
    <property type="project" value="UniProtKB-KW"/>
</dbReference>